<reference evidence="9" key="1">
    <citation type="journal article" date="2019" name="Int. J. Syst. Evol. Microbiol.">
        <title>The Global Catalogue of Microorganisms (GCM) 10K type strain sequencing project: providing services to taxonomists for standard genome sequencing and annotation.</title>
        <authorList>
            <consortium name="The Broad Institute Genomics Platform"/>
            <consortium name="The Broad Institute Genome Sequencing Center for Infectious Disease"/>
            <person name="Wu L."/>
            <person name="Ma J."/>
        </authorList>
    </citation>
    <scope>NUCLEOTIDE SEQUENCE [LARGE SCALE GENOMIC DNA]</scope>
    <source>
        <strain evidence="9">CCUG 49560</strain>
    </source>
</reference>
<sequence length="325" mass="34764">MGPQEPPLEGVGRTALGMAVVRAMENRRRDRLFTDPYAQAFVDAAPAMFPQPTGTPPRTRAGGTEGAAAGMEAVDSREAVPRTEVGGSEEGMPWSAASLGGVLYAHAVMRTRFYDDYLTEAARACRQVVLLAAGLDTRAFRLAWPERTRVFELDLPEVLAFKDAVLAGKAAPRRHERTALPRCHERIALPVDLRDDWPAALLAAGFDRAARTAWLAEGLLIYLTAGESARLLAAVGTLSAPGSRLSFEHFPGGDSTLVSRAGDMPAMEPYTAMWKGGPGGDVAGRLARDGWRPRFHDLATLAGSYGRDLPGPATGGFLTAVRTLP</sequence>
<dbReference type="GO" id="GO:0032259">
    <property type="term" value="P:methylation"/>
    <property type="evidence" value="ECO:0007669"/>
    <property type="project" value="UniProtKB-KW"/>
</dbReference>
<comment type="function">
    <text evidence="1 6">Exhibits S-adenosyl-L-methionine-dependent methyltransferase activity.</text>
</comment>
<evidence type="ECO:0000256" key="1">
    <source>
        <dbReference type="ARBA" id="ARBA00003907"/>
    </source>
</evidence>
<keyword evidence="4 8" id="KW-0808">Transferase</keyword>
<evidence type="ECO:0000256" key="6">
    <source>
        <dbReference type="RuleBase" id="RU362030"/>
    </source>
</evidence>
<dbReference type="Proteomes" id="UP001595891">
    <property type="component" value="Unassembled WGS sequence"/>
</dbReference>
<feature type="region of interest" description="Disordered" evidence="7">
    <location>
        <begin position="47"/>
        <end position="79"/>
    </location>
</feature>
<evidence type="ECO:0000256" key="4">
    <source>
        <dbReference type="ARBA" id="ARBA00022679"/>
    </source>
</evidence>
<dbReference type="Gene3D" id="3.40.50.150">
    <property type="entry name" value="Vaccinia Virus protein VP39"/>
    <property type="match status" value="1"/>
</dbReference>
<evidence type="ECO:0000313" key="9">
    <source>
        <dbReference type="Proteomes" id="UP001595891"/>
    </source>
</evidence>
<dbReference type="InterPro" id="IPR007213">
    <property type="entry name" value="Ppm1/Ppm2/Tcmp"/>
</dbReference>
<evidence type="ECO:0000256" key="7">
    <source>
        <dbReference type="SAM" id="MobiDB-lite"/>
    </source>
</evidence>
<organism evidence="8 9">
    <name type="scientific">Sphaerisporangium corydalis</name>
    <dbReference type="NCBI Taxonomy" id="1441875"/>
    <lineage>
        <taxon>Bacteria</taxon>
        <taxon>Bacillati</taxon>
        <taxon>Actinomycetota</taxon>
        <taxon>Actinomycetes</taxon>
        <taxon>Streptosporangiales</taxon>
        <taxon>Streptosporangiaceae</taxon>
        <taxon>Sphaerisporangium</taxon>
    </lineage>
</organism>
<keyword evidence="5 6" id="KW-0949">S-adenosyl-L-methionine</keyword>
<keyword evidence="3 6" id="KW-0489">Methyltransferase</keyword>
<feature type="compositionally biased region" description="Low complexity" evidence="7">
    <location>
        <begin position="50"/>
        <end position="73"/>
    </location>
</feature>
<dbReference type="PANTHER" id="PTHR43619">
    <property type="entry name" value="S-ADENOSYL-L-METHIONINE-DEPENDENT METHYLTRANSFERASE YKTD-RELATED"/>
    <property type="match status" value="1"/>
</dbReference>
<evidence type="ECO:0000256" key="2">
    <source>
        <dbReference type="ARBA" id="ARBA00008138"/>
    </source>
</evidence>
<dbReference type="GO" id="GO:0008168">
    <property type="term" value="F:methyltransferase activity"/>
    <property type="evidence" value="ECO:0007669"/>
    <property type="project" value="UniProtKB-KW"/>
</dbReference>
<dbReference type="NCBIfam" id="TIGR00027">
    <property type="entry name" value="mthyl_TIGR00027"/>
    <property type="match status" value="1"/>
</dbReference>
<dbReference type="EMBL" id="JBHSFN010000030">
    <property type="protein sequence ID" value="MFC4591210.1"/>
    <property type="molecule type" value="Genomic_DNA"/>
</dbReference>
<evidence type="ECO:0000313" key="8">
    <source>
        <dbReference type="EMBL" id="MFC4591210.1"/>
    </source>
</evidence>
<dbReference type="InterPro" id="IPR029063">
    <property type="entry name" value="SAM-dependent_MTases_sf"/>
</dbReference>
<dbReference type="Pfam" id="PF04072">
    <property type="entry name" value="LCM"/>
    <property type="match status" value="1"/>
</dbReference>
<evidence type="ECO:0000256" key="5">
    <source>
        <dbReference type="ARBA" id="ARBA00022691"/>
    </source>
</evidence>
<dbReference type="SUPFAM" id="SSF53335">
    <property type="entry name" value="S-adenosyl-L-methionine-dependent methyltransferases"/>
    <property type="match status" value="1"/>
</dbReference>
<protein>
    <recommendedName>
        <fullName evidence="6">S-adenosyl-L-methionine-dependent methyltransferase</fullName>
        <ecNumber evidence="6">2.1.1.-</ecNumber>
    </recommendedName>
</protein>
<dbReference type="PANTHER" id="PTHR43619:SF2">
    <property type="entry name" value="S-ADENOSYL-L-METHIONINE-DEPENDENT METHYLTRANSFERASES SUPERFAMILY PROTEIN"/>
    <property type="match status" value="1"/>
</dbReference>
<accession>A0ABV9ENI5</accession>
<dbReference type="InterPro" id="IPR011610">
    <property type="entry name" value="SAM_mthyl_Trfase_ML2640-like"/>
</dbReference>
<name>A0ABV9ENI5_9ACTN</name>
<keyword evidence="9" id="KW-1185">Reference proteome</keyword>
<gene>
    <name evidence="8" type="ORF">ACFO8L_34315</name>
</gene>
<evidence type="ECO:0000256" key="3">
    <source>
        <dbReference type="ARBA" id="ARBA00022603"/>
    </source>
</evidence>
<dbReference type="RefSeq" id="WP_262844873.1">
    <property type="nucleotide sequence ID" value="NZ_JANZYP010000034.1"/>
</dbReference>
<proteinExistence type="inferred from homology"/>
<dbReference type="EC" id="2.1.1.-" evidence="6"/>
<comment type="similarity">
    <text evidence="2 6">Belongs to the UPF0677 family.</text>
</comment>
<comment type="caution">
    <text evidence="8">The sequence shown here is derived from an EMBL/GenBank/DDBJ whole genome shotgun (WGS) entry which is preliminary data.</text>
</comment>